<protein>
    <submittedName>
        <fullName evidence="1">Uncharacterized protein</fullName>
    </submittedName>
</protein>
<evidence type="ECO:0000313" key="1">
    <source>
        <dbReference type="EMBL" id="SVA15474.1"/>
    </source>
</evidence>
<organism evidence="1">
    <name type="scientific">marine metagenome</name>
    <dbReference type="NCBI Taxonomy" id="408172"/>
    <lineage>
        <taxon>unclassified sequences</taxon>
        <taxon>metagenomes</taxon>
        <taxon>ecological metagenomes</taxon>
    </lineage>
</organism>
<sequence>MRIYASSNLSRIFTQRGRGYREYDNISVGKSLIGRIGDRDPLWKTYTGNEAAILSIFNKQMSLITRSR</sequence>
<dbReference type="AlphaFoldDB" id="A0A381TI85"/>
<proteinExistence type="predicted"/>
<dbReference type="EMBL" id="UINC01004592">
    <property type="protein sequence ID" value="SVA15474.1"/>
    <property type="molecule type" value="Genomic_DNA"/>
</dbReference>
<reference evidence="1" key="1">
    <citation type="submission" date="2018-05" db="EMBL/GenBank/DDBJ databases">
        <authorList>
            <person name="Lanie J.A."/>
            <person name="Ng W.-L."/>
            <person name="Kazmierczak K.M."/>
            <person name="Andrzejewski T.M."/>
            <person name="Davidsen T.M."/>
            <person name="Wayne K.J."/>
            <person name="Tettelin H."/>
            <person name="Glass J.I."/>
            <person name="Rusch D."/>
            <person name="Podicherti R."/>
            <person name="Tsui H.-C.T."/>
            <person name="Winkler M.E."/>
        </authorList>
    </citation>
    <scope>NUCLEOTIDE SEQUENCE</scope>
</reference>
<accession>A0A381TI85</accession>
<gene>
    <name evidence="1" type="ORF">METZ01_LOCUS68328</name>
</gene>
<name>A0A381TI85_9ZZZZ</name>